<proteinExistence type="predicted"/>
<dbReference type="EMBL" id="JH000255">
    <property type="protein sequence ID" value="EGW07001.1"/>
    <property type="molecule type" value="Genomic_DNA"/>
</dbReference>
<dbReference type="InParanoid" id="G3HAS2"/>
<feature type="region of interest" description="Disordered" evidence="1">
    <location>
        <begin position="1"/>
        <end position="23"/>
    </location>
</feature>
<gene>
    <name evidence="2" type="ORF">I79_007530</name>
</gene>
<evidence type="ECO:0000313" key="2">
    <source>
        <dbReference type="EMBL" id="EGW07001.1"/>
    </source>
</evidence>
<reference evidence="3" key="1">
    <citation type="journal article" date="2011" name="Nat. Biotechnol.">
        <title>The genomic sequence of the Chinese hamster ovary (CHO)-K1 cell line.</title>
        <authorList>
            <person name="Xu X."/>
            <person name="Nagarajan H."/>
            <person name="Lewis N.E."/>
            <person name="Pan S."/>
            <person name="Cai Z."/>
            <person name="Liu X."/>
            <person name="Chen W."/>
            <person name="Xie M."/>
            <person name="Wang W."/>
            <person name="Hammond S."/>
            <person name="Andersen M.R."/>
            <person name="Neff N."/>
            <person name="Passarelli B."/>
            <person name="Koh W."/>
            <person name="Fan H.C."/>
            <person name="Wang J."/>
            <person name="Gui Y."/>
            <person name="Lee K.H."/>
            <person name="Betenbaugh M.J."/>
            <person name="Quake S.R."/>
            <person name="Famili I."/>
            <person name="Palsson B.O."/>
            <person name="Wang J."/>
        </authorList>
    </citation>
    <scope>NUCLEOTIDE SEQUENCE [LARGE SCALE GENOMIC DNA]</scope>
    <source>
        <strain evidence="3">CHO K1 cell line</strain>
    </source>
</reference>
<sequence>MMNTGTGLDHLQFDPKTENEEKKRCRNDALKPLWKGIFLNYVSSYFIKSTKFGRKKTDFLFFFIFSLMTQK</sequence>
<feature type="compositionally biased region" description="Basic and acidic residues" evidence="1">
    <location>
        <begin position="11"/>
        <end position="23"/>
    </location>
</feature>
<accession>G3HAS2</accession>
<name>G3HAS2_CRIGR</name>
<evidence type="ECO:0000256" key="1">
    <source>
        <dbReference type="SAM" id="MobiDB-lite"/>
    </source>
</evidence>
<evidence type="ECO:0000313" key="3">
    <source>
        <dbReference type="Proteomes" id="UP000001075"/>
    </source>
</evidence>
<protein>
    <submittedName>
        <fullName evidence="2">Uncharacterized protein</fullName>
    </submittedName>
</protein>
<dbReference type="AlphaFoldDB" id="G3HAS2"/>
<dbReference type="Proteomes" id="UP000001075">
    <property type="component" value="Unassembled WGS sequence"/>
</dbReference>
<organism evidence="2 3">
    <name type="scientific">Cricetulus griseus</name>
    <name type="common">Chinese hamster</name>
    <name type="synonym">Cricetulus barabensis griseus</name>
    <dbReference type="NCBI Taxonomy" id="10029"/>
    <lineage>
        <taxon>Eukaryota</taxon>
        <taxon>Metazoa</taxon>
        <taxon>Chordata</taxon>
        <taxon>Craniata</taxon>
        <taxon>Vertebrata</taxon>
        <taxon>Euteleostomi</taxon>
        <taxon>Mammalia</taxon>
        <taxon>Eutheria</taxon>
        <taxon>Euarchontoglires</taxon>
        <taxon>Glires</taxon>
        <taxon>Rodentia</taxon>
        <taxon>Myomorpha</taxon>
        <taxon>Muroidea</taxon>
        <taxon>Cricetidae</taxon>
        <taxon>Cricetinae</taxon>
        <taxon>Cricetulus</taxon>
    </lineage>
</organism>